<feature type="region of interest" description="Disordered" evidence="2">
    <location>
        <begin position="271"/>
        <end position="346"/>
    </location>
</feature>
<feature type="compositionally biased region" description="Pro residues" evidence="2">
    <location>
        <begin position="652"/>
        <end position="663"/>
    </location>
</feature>
<sequence length="762" mass="83922">MNINAVNIVNKLFVTNLFSKMMSMNSNKRKGRTAPNSKLGRSKLYNEKTTMPFDGVYGNSRLMHAAASLVGCVVQVQVRDESVYEGILRTFSHQFELVIEMAHKVRGSSTSSQGVGPSLSNLLTSFPFEGGVSEKLIFRLQDIVVLTASNVDVDFAVRDTFTDTAISRFNGQVLEKELEPWEGLTSDTEDTALGGEDEDGSNGWDANDMFRTNAEKYGVKSSYDNSLQEYTVPLNKKDTEEYKQKEAKASKIAQEIESNMTYQARLQMENGDEEDKFSAVVRPDDGSSPKYVLPQKRRNAQGAKRQNVPMSPVHAAKPYPPAPSKQHVPAHLQSPSPPAPPLASKETASLASLNGGIYPVTDGALAEGVKPSCTSSVLENVPAPPKPYIVSSQTLPPRIERRRENERKLSKQKGRNDEIEEFRKFSSNFKLSEESKEANEEFPVSERKDDSNILANKLAEQCKIEKDTEEKTTDISKSTLNPNAKEFVFNPNAKSFTPRTMPASSPQAPRLQAQSPVVMVPQAQMIPGPLFTTMGPQYVMQPFTPLSQPPRFRKASGSQPVLAQQAAPSQLSMQYASPQLHPSAPPQQTMAYPQMNFVVGPRVVSPQPVGVVPTSHAVSYCDTSHLPTHLINKYCIAVSAHPGTSAANHNMPQPPVTPHPPQSQTPVLHPSQSPQPPTLYPPMAQHHTMHHFPTQQVVLMQQQQQQPQLQQGHHHPLHLMHGQNPGGPLATPAHMMPQMTIIPTSNHASISTPPFVQHPQGR</sequence>
<dbReference type="Proteomes" id="UP001497382">
    <property type="component" value="Unassembled WGS sequence"/>
</dbReference>
<dbReference type="InterPro" id="IPR025852">
    <property type="entry name" value="SM_dom_ATX"/>
</dbReference>
<feature type="compositionally biased region" description="Acidic residues" evidence="2">
    <location>
        <begin position="187"/>
        <end position="200"/>
    </location>
</feature>
<dbReference type="InterPro" id="IPR009818">
    <property type="entry name" value="PAM2_motif"/>
</dbReference>
<organism evidence="4 5">
    <name type="scientific">Larinioides sclopetarius</name>
    <dbReference type="NCBI Taxonomy" id="280406"/>
    <lineage>
        <taxon>Eukaryota</taxon>
        <taxon>Metazoa</taxon>
        <taxon>Ecdysozoa</taxon>
        <taxon>Arthropoda</taxon>
        <taxon>Chelicerata</taxon>
        <taxon>Arachnida</taxon>
        <taxon>Araneae</taxon>
        <taxon>Araneomorphae</taxon>
        <taxon>Entelegynae</taxon>
        <taxon>Araneoidea</taxon>
        <taxon>Araneidae</taxon>
        <taxon>Larinioides</taxon>
    </lineage>
</organism>
<dbReference type="Pfam" id="PF07145">
    <property type="entry name" value="PAM2"/>
    <property type="match status" value="1"/>
</dbReference>
<feature type="compositionally biased region" description="Basic and acidic residues" evidence="2">
    <location>
        <begin position="398"/>
        <end position="416"/>
    </location>
</feature>
<proteinExistence type="inferred from homology"/>
<dbReference type="InterPro" id="IPR009604">
    <property type="entry name" value="LsmAD_domain"/>
</dbReference>
<protein>
    <recommendedName>
        <fullName evidence="3">LsmAD domain-containing protein</fullName>
    </recommendedName>
</protein>
<feature type="domain" description="LsmAD" evidence="3">
    <location>
        <begin position="217"/>
        <end position="283"/>
    </location>
</feature>
<comment type="similarity">
    <text evidence="1">Belongs to the ataxin-2 family.</text>
</comment>
<evidence type="ECO:0000256" key="1">
    <source>
        <dbReference type="ARBA" id="ARBA00007503"/>
    </source>
</evidence>
<dbReference type="InterPro" id="IPR045117">
    <property type="entry name" value="ATXN2-like"/>
</dbReference>
<feature type="region of interest" description="Disordered" evidence="2">
    <location>
        <begin position="182"/>
        <end position="206"/>
    </location>
</feature>
<accession>A0AAV2BWC2</accession>
<dbReference type="Pfam" id="PF06741">
    <property type="entry name" value="LsmAD"/>
    <property type="match status" value="1"/>
</dbReference>
<evidence type="ECO:0000259" key="3">
    <source>
        <dbReference type="SMART" id="SM01272"/>
    </source>
</evidence>
<keyword evidence="5" id="KW-1185">Reference proteome</keyword>
<dbReference type="EMBL" id="CAXIEN010000536">
    <property type="protein sequence ID" value="CAL1300147.1"/>
    <property type="molecule type" value="Genomic_DNA"/>
</dbReference>
<comment type="caution">
    <text evidence="4">The sequence shown here is derived from an EMBL/GenBank/DDBJ whole genome shotgun (WGS) entry which is preliminary data.</text>
</comment>
<dbReference type="PANTHER" id="PTHR12854">
    <property type="entry name" value="ATAXIN 2-RELATED"/>
    <property type="match status" value="1"/>
</dbReference>
<reference evidence="4 5" key="1">
    <citation type="submission" date="2024-04" db="EMBL/GenBank/DDBJ databases">
        <authorList>
            <person name="Rising A."/>
            <person name="Reimegard J."/>
            <person name="Sonavane S."/>
            <person name="Akerstrom W."/>
            <person name="Nylinder S."/>
            <person name="Hedman E."/>
            <person name="Kallberg Y."/>
        </authorList>
    </citation>
    <scope>NUCLEOTIDE SEQUENCE [LARGE SCALE GENOMIC DNA]</scope>
</reference>
<feature type="region of interest" description="Disordered" evidence="2">
    <location>
        <begin position="378"/>
        <end position="416"/>
    </location>
</feature>
<gene>
    <name evidence="4" type="ORF">LARSCL_LOCUS21775</name>
</gene>
<dbReference type="GO" id="GO:0003729">
    <property type="term" value="F:mRNA binding"/>
    <property type="evidence" value="ECO:0007669"/>
    <property type="project" value="TreeGrafter"/>
</dbReference>
<dbReference type="SMART" id="SM01272">
    <property type="entry name" value="LsmAD"/>
    <property type="match status" value="1"/>
</dbReference>
<dbReference type="GO" id="GO:0010494">
    <property type="term" value="C:cytoplasmic stress granule"/>
    <property type="evidence" value="ECO:0007669"/>
    <property type="project" value="TreeGrafter"/>
</dbReference>
<dbReference type="GO" id="GO:0034063">
    <property type="term" value="P:stress granule assembly"/>
    <property type="evidence" value="ECO:0007669"/>
    <property type="project" value="TreeGrafter"/>
</dbReference>
<feature type="region of interest" description="Disordered" evidence="2">
    <location>
        <begin position="645"/>
        <end position="678"/>
    </location>
</feature>
<evidence type="ECO:0000313" key="4">
    <source>
        <dbReference type="EMBL" id="CAL1300147.1"/>
    </source>
</evidence>
<dbReference type="Pfam" id="PF14438">
    <property type="entry name" value="SM-ATX"/>
    <property type="match status" value="1"/>
</dbReference>
<dbReference type="PANTHER" id="PTHR12854:SF7">
    <property type="entry name" value="ATAXIN-2 HOMOLOG"/>
    <property type="match status" value="1"/>
</dbReference>
<evidence type="ECO:0000256" key="2">
    <source>
        <dbReference type="SAM" id="MobiDB-lite"/>
    </source>
</evidence>
<evidence type="ECO:0000313" key="5">
    <source>
        <dbReference type="Proteomes" id="UP001497382"/>
    </source>
</evidence>
<dbReference type="AlphaFoldDB" id="A0AAV2BWC2"/>
<name>A0AAV2BWC2_9ARAC</name>